<evidence type="ECO:0000256" key="4">
    <source>
        <dbReference type="ARBA" id="ARBA00022723"/>
    </source>
</evidence>
<dbReference type="Gene3D" id="3.90.550.10">
    <property type="entry name" value="Spore Coat Polysaccharide Biosynthesis Protein SpsA, Chain A"/>
    <property type="match status" value="1"/>
</dbReference>
<name>A0A814DWV4_ADIRI</name>
<evidence type="ECO:0000256" key="3">
    <source>
        <dbReference type="ARBA" id="ARBA00022679"/>
    </source>
</evidence>
<dbReference type="InterPro" id="IPR029044">
    <property type="entry name" value="Nucleotide-diphossugar_trans"/>
</dbReference>
<dbReference type="InterPro" id="IPR050748">
    <property type="entry name" value="Glycosyltrans_8_dom-fam"/>
</dbReference>
<evidence type="ECO:0000313" key="5">
    <source>
        <dbReference type="EMBL" id="CAF0855056.1"/>
    </source>
</evidence>
<evidence type="ECO:0000313" key="8">
    <source>
        <dbReference type="Proteomes" id="UP000663852"/>
    </source>
</evidence>
<evidence type="ECO:0000313" key="6">
    <source>
        <dbReference type="EMBL" id="CAF0960126.1"/>
    </source>
</evidence>
<dbReference type="Pfam" id="PF01501">
    <property type="entry name" value="Glyco_transf_8"/>
    <property type="match status" value="1"/>
</dbReference>
<dbReference type="EMBL" id="CAJNOJ010000049">
    <property type="protein sequence ID" value="CAF0960126.1"/>
    <property type="molecule type" value="Genomic_DNA"/>
</dbReference>
<comment type="caution">
    <text evidence="6">The sequence shown here is derived from an EMBL/GenBank/DDBJ whole genome shotgun (WGS) entry which is preliminary data.</text>
</comment>
<keyword evidence="4" id="KW-0479">Metal-binding</keyword>
<dbReference type="SUPFAM" id="SSF53448">
    <property type="entry name" value="Nucleotide-diphospho-sugar transferases"/>
    <property type="match status" value="1"/>
</dbReference>
<dbReference type="Proteomes" id="UP000663828">
    <property type="component" value="Unassembled WGS sequence"/>
</dbReference>
<protein>
    <submittedName>
        <fullName evidence="6">Uncharacterized protein</fullName>
    </submittedName>
</protein>
<evidence type="ECO:0000256" key="2">
    <source>
        <dbReference type="ARBA" id="ARBA00022676"/>
    </source>
</evidence>
<dbReference type="GO" id="GO:0046872">
    <property type="term" value="F:metal ion binding"/>
    <property type="evidence" value="ECO:0007669"/>
    <property type="project" value="UniProtKB-KW"/>
</dbReference>
<evidence type="ECO:0000313" key="7">
    <source>
        <dbReference type="Proteomes" id="UP000663828"/>
    </source>
</evidence>
<dbReference type="EMBL" id="CAJNOR010000249">
    <property type="protein sequence ID" value="CAF0855056.1"/>
    <property type="molecule type" value="Genomic_DNA"/>
</dbReference>
<dbReference type="OrthoDB" id="411524at2759"/>
<dbReference type="PANTHER" id="PTHR13778:SF47">
    <property type="entry name" value="LIPOPOLYSACCHARIDE 1,3-GALACTOSYLTRANSFERASE"/>
    <property type="match status" value="1"/>
</dbReference>
<dbReference type="InterPro" id="IPR002495">
    <property type="entry name" value="Glyco_trans_8"/>
</dbReference>
<dbReference type="GO" id="GO:0016757">
    <property type="term" value="F:glycosyltransferase activity"/>
    <property type="evidence" value="ECO:0007669"/>
    <property type="project" value="UniProtKB-KW"/>
</dbReference>
<comment type="similarity">
    <text evidence="1">Belongs to the glycosyltransferase 8 family.</text>
</comment>
<accession>A0A814DWV4</accession>
<keyword evidence="2" id="KW-0328">Glycosyltransferase</keyword>
<dbReference type="PANTHER" id="PTHR13778">
    <property type="entry name" value="GLYCOSYLTRANSFERASE 8 DOMAIN-CONTAINING PROTEIN"/>
    <property type="match status" value="1"/>
</dbReference>
<gene>
    <name evidence="6" type="ORF">EDS130_LOCUS12805</name>
    <name evidence="5" type="ORF">XAT740_LOCUS5684</name>
</gene>
<organism evidence="6 8">
    <name type="scientific">Adineta ricciae</name>
    <name type="common">Rotifer</name>
    <dbReference type="NCBI Taxonomy" id="249248"/>
    <lineage>
        <taxon>Eukaryota</taxon>
        <taxon>Metazoa</taxon>
        <taxon>Spiralia</taxon>
        <taxon>Gnathifera</taxon>
        <taxon>Rotifera</taxon>
        <taxon>Eurotatoria</taxon>
        <taxon>Bdelloidea</taxon>
        <taxon>Adinetida</taxon>
        <taxon>Adinetidae</taxon>
        <taxon>Adineta</taxon>
    </lineage>
</organism>
<sequence length="288" mass="33387">MHRIVCAVNESLYYQMLCKGLLQSLLKYCSAPYKLTVLLDGNYAQPLDDLREKIEIVSVKPLDIVCGCVPSRTTFARLEIPYLFPDEKQILYLDVDMFIMNDIQELFTTSFDTLAAVVPGQVLTIKELVQREFQSNLSKMDYKLNGITYSCGVKDHRYFNAGVMLIDPYKWRQLRIKQHVEALVLAHPSAMYTSDEMALNLIFRGQLTDLRPCYNTFISTEKFLTETPRIWHFNTCKPILHLPLSQCQTWLSLFHPKDQIFLTKLENITTLFGKASLLTMKSEDYNRI</sequence>
<keyword evidence="3" id="KW-0808">Transferase</keyword>
<proteinExistence type="inferred from homology"/>
<keyword evidence="7" id="KW-1185">Reference proteome</keyword>
<reference evidence="6" key="1">
    <citation type="submission" date="2021-02" db="EMBL/GenBank/DDBJ databases">
        <authorList>
            <person name="Nowell W R."/>
        </authorList>
    </citation>
    <scope>NUCLEOTIDE SEQUENCE</scope>
</reference>
<dbReference type="Proteomes" id="UP000663852">
    <property type="component" value="Unassembled WGS sequence"/>
</dbReference>
<evidence type="ECO:0000256" key="1">
    <source>
        <dbReference type="ARBA" id="ARBA00006351"/>
    </source>
</evidence>
<dbReference type="AlphaFoldDB" id="A0A814DWV4"/>